<sequence>MEREKLKFVIKTQRCSYVKAQLKCSDLCSCESCSSIVAVDEDIILTENEGDLLGNNDDDSDDDELLIM</sequence>
<keyword evidence="2" id="KW-1185">Reference proteome</keyword>
<protein>
    <submittedName>
        <fullName evidence="1">Uncharacterized protein</fullName>
    </submittedName>
</protein>
<reference evidence="1" key="1">
    <citation type="submission" date="2020-04" db="EMBL/GenBank/DDBJ databases">
        <authorList>
            <person name="Alioto T."/>
            <person name="Alioto T."/>
            <person name="Gomez Garrido J."/>
        </authorList>
    </citation>
    <scope>NUCLEOTIDE SEQUENCE</scope>
    <source>
        <strain evidence="1">A484AB</strain>
    </source>
</reference>
<dbReference type="Proteomes" id="UP001152795">
    <property type="component" value="Unassembled WGS sequence"/>
</dbReference>
<comment type="caution">
    <text evidence="1">The sequence shown here is derived from an EMBL/GenBank/DDBJ whole genome shotgun (WGS) entry which is preliminary data.</text>
</comment>
<accession>A0A6S7J1U2</accession>
<proteinExistence type="predicted"/>
<gene>
    <name evidence="1" type="ORF">PACLA_8A027024</name>
</gene>
<organism evidence="1 2">
    <name type="scientific">Paramuricea clavata</name>
    <name type="common">Red gorgonian</name>
    <name type="synonym">Violescent sea-whip</name>
    <dbReference type="NCBI Taxonomy" id="317549"/>
    <lineage>
        <taxon>Eukaryota</taxon>
        <taxon>Metazoa</taxon>
        <taxon>Cnidaria</taxon>
        <taxon>Anthozoa</taxon>
        <taxon>Octocorallia</taxon>
        <taxon>Malacalcyonacea</taxon>
        <taxon>Plexauridae</taxon>
        <taxon>Paramuricea</taxon>
    </lineage>
</organism>
<dbReference type="EMBL" id="CACRXK020012912">
    <property type="protein sequence ID" value="CAB4024237.1"/>
    <property type="molecule type" value="Genomic_DNA"/>
</dbReference>
<name>A0A6S7J1U2_PARCT</name>
<evidence type="ECO:0000313" key="1">
    <source>
        <dbReference type="EMBL" id="CAB4024237.1"/>
    </source>
</evidence>
<evidence type="ECO:0000313" key="2">
    <source>
        <dbReference type="Proteomes" id="UP001152795"/>
    </source>
</evidence>
<dbReference type="AlphaFoldDB" id="A0A6S7J1U2"/>